<evidence type="ECO:0000313" key="4">
    <source>
        <dbReference type="Proteomes" id="UP001596391"/>
    </source>
</evidence>
<feature type="domain" description="GmrSD restriction endonucleases N-terminal" evidence="1">
    <location>
        <begin position="16"/>
        <end position="238"/>
    </location>
</feature>
<sequence length="632" mass="72378">MQITFDRKTVNTCLQQKFVLPTYQRDYKWEYKHLEDLLNDVQEAFLSARKPGDGRRDVLGYEPYFLGTIITTPVEKGGKAIVDGQQRITTLSMLLCWAQRFSRKSPDSGISSLEQPIRRRVAGESEFNLDMDAPRKKLFELLIDGPLDIDDLAANVDSIPNKDSGTLQLWELFQKIDVLMANEIIDTTLLPQFFDYLTECVYLFEIGVPREQDGHKVFVTMNDRGLKLSPIDLLKGFLLSSIHNDGDNRKAHEIWTKSMKKLKDLGSDEDSNFFKTWIRSKYAKTIRGKKSGDSPGDFEVVGDSYHRWLMDRKEEVPLSNSDDFSNLITESLPYYVDLYVQIKLAERTATDDLPHVYYNGARGLTLQAMVILSSVRKDDTQTVAAKKIRAISFYLDYLATVRILNGKENTYDNIRDIIFDVAKQVRDLPLTDLKSKLHQLIVAEKDQLDSIKLATYDKLKRQDLLHLLSRLTNELEESMELGTAVGFAAYIDRTKNDKTFDVEHLLPNAFEKVNEELKAASRLPFTSKSEFETVRNSIGGLILLPRGRNRSMKDMDYTMKLARYSNENILAQTLTQSFYLNQPNWTKFSQTSGVSCDHIPIADAAAIALRSEFYFALAKQIWGVDQLEECFN</sequence>
<gene>
    <name evidence="3" type="ORF">ACFQBQ_04205</name>
</gene>
<feature type="domain" description="GmrSD restriction endonucleases C-terminal" evidence="2">
    <location>
        <begin position="495"/>
        <end position="586"/>
    </location>
</feature>
<dbReference type="Proteomes" id="UP001596391">
    <property type="component" value="Unassembled WGS sequence"/>
</dbReference>
<protein>
    <submittedName>
        <fullName evidence="3">DUF262 domain-containing protein</fullName>
    </submittedName>
</protein>
<evidence type="ECO:0000259" key="2">
    <source>
        <dbReference type="Pfam" id="PF07510"/>
    </source>
</evidence>
<dbReference type="InterPro" id="IPR004919">
    <property type="entry name" value="GmrSD_N"/>
</dbReference>
<organism evidence="3 4">
    <name type="scientific">Granulicella cerasi</name>
    <dbReference type="NCBI Taxonomy" id="741063"/>
    <lineage>
        <taxon>Bacteria</taxon>
        <taxon>Pseudomonadati</taxon>
        <taxon>Acidobacteriota</taxon>
        <taxon>Terriglobia</taxon>
        <taxon>Terriglobales</taxon>
        <taxon>Acidobacteriaceae</taxon>
        <taxon>Granulicella</taxon>
    </lineage>
</organism>
<dbReference type="EMBL" id="JBHSWI010000001">
    <property type="protein sequence ID" value="MFC6644805.1"/>
    <property type="molecule type" value="Genomic_DNA"/>
</dbReference>
<reference evidence="4" key="1">
    <citation type="journal article" date="2019" name="Int. J. Syst. Evol. Microbiol.">
        <title>The Global Catalogue of Microorganisms (GCM) 10K type strain sequencing project: providing services to taxonomists for standard genome sequencing and annotation.</title>
        <authorList>
            <consortium name="The Broad Institute Genomics Platform"/>
            <consortium name="The Broad Institute Genome Sequencing Center for Infectious Disease"/>
            <person name="Wu L."/>
            <person name="Ma J."/>
        </authorList>
    </citation>
    <scope>NUCLEOTIDE SEQUENCE [LARGE SCALE GENOMIC DNA]</scope>
    <source>
        <strain evidence="4">CGMCC 1.16026</strain>
    </source>
</reference>
<proteinExistence type="predicted"/>
<dbReference type="Pfam" id="PF03235">
    <property type="entry name" value="GmrSD_N"/>
    <property type="match status" value="1"/>
</dbReference>
<dbReference type="Pfam" id="PF07510">
    <property type="entry name" value="GmrSD_C"/>
    <property type="match status" value="1"/>
</dbReference>
<evidence type="ECO:0000313" key="3">
    <source>
        <dbReference type="EMBL" id="MFC6644805.1"/>
    </source>
</evidence>
<accession>A0ABW1Z749</accession>
<comment type="caution">
    <text evidence="3">The sequence shown here is derived from an EMBL/GenBank/DDBJ whole genome shotgun (WGS) entry which is preliminary data.</text>
</comment>
<keyword evidence="4" id="KW-1185">Reference proteome</keyword>
<name>A0ABW1Z749_9BACT</name>
<dbReference type="PANTHER" id="PTHR35149:SF2">
    <property type="entry name" value="DUF262 DOMAIN-CONTAINING PROTEIN"/>
    <property type="match status" value="1"/>
</dbReference>
<evidence type="ECO:0000259" key="1">
    <source>
        <dbReference type="Pfam" id="PF03235"/>
    </source>
</evidence>
<dbReference type="InterPro" id="IPR011089">
    <property type="entry name" value="GmrSD_C"/>
</dbReference>
<dbReference type="PANTHER" id="PTHR35149">
    <property type="entry name" value="SLL5132 PROTEIN"/>
    <property type="match status" value="1"/>
</dbReference>
<dbReference type="RefSeq" id="WP_263372643.1">
    <property type="nucleotide sequence ID" value="NZ_JAGSYD010000006.1"/>
</dbReference>